<protein>
    <submittedName>
        <fullName evidence="4">Uncharacterized protein</fullName>
    </submittedName>
</protein>
<feature type="region of interest" description="Disordered" evidence="1">
    <location>
        <begin position="241"/>
        <end position="263"/>
    </location>
</feature>
<organism evidence="4 5">
    <name type="scientific">Phyllosticta citriasiana</name>
    <dbReference type="NCBI Taxonomy" id="595635"/>
    <lineage>
        <taxon>Eukaryota</taxon>
        <taxon>Fungi</taxon>
        <taxon>Dikarya</taxon>
        <taxon>Ascomycota</taxon>
        <taxon>Pezizomycotina</taxon>
        <taxon>Dothideomycetes</taxon>
        <taxon>Dothideomycetes incertae sedis</taxon>
        <taxon>Botryosphaeriales</taxon>
        <taxon>Phyllostictaceae</taxon>
        <taxon>Phyllosticta</taxon>
    </lineage>
</organism>
<evidence type="ECO:0000256" key="1">
    <source>
        <dbReference type="SAM" id="MobiDB-lite"/>
    </source>
</evidence>
<keyword evidence="5" id="KW-1185">Reference proteome</keyword>
<comment type="caution">
    <text evidence="4">The sequence shown here is derived from an EMBL/GenBank/DDBJ whole genome shotgun (WGS) entry which is preliminary data.</text>
</comment>
<evidence type="ECO:0000256" key="2">
    <source>
        <dbReference type="SAM" id="Phobius"/>
    </source>
</evidence>
<feature type="region of interest" description="Disordered" evidence="1">
    <location>
        <begin position="166"/>
        <end position="186"/>
    </location>
</feature>
<evidence type="ECO:0000313" key="5">
    <source>
        <dbReference type="Proteomes" id="UP001363622"/>
    </source>
</evidence>
<dbReference type="EMBL" id="JBBPHU010000010">
    <property type="protein sequence ID" value="KAK7513073.1"/>
    <property type="molecule type" value="Genomic_DNA"/>
</dbReference>
<gene>
    <name evidence="4" type="ORF">IWZ03DRAFT_45052</name>
</gene>
<dbReference type="Proteomes" id="UP001363622">
    <property type="component" value="Unassembled WGS sequence"/>
</dbReference>
<feature type="region of interest" description="Disordered" evidence="1">
    <location>
        <begin position="275"/>
        <end position="313"/>
    </location>
</feature>
<evidence type="ECO:0000256" key="3">
    <source>
        <dbReference type="SAM" id="SignalP"/>
    </source>
</evidence>
<evidence type="ECO:0000313" key="4">
    <source>
        <dbReference type="EMBL" id="KAK7513073.1"/>
    </source>
</evidence>
<feature type="signal peptide" evidence="3">
    <location>
        <begin position="1"/>
        <end position="17"/>
    </location>
</feature>
<keyword evidence="3" id="KW-0732">Signal</keyword>
<accession>A0ABR1KGK6</accession>
<name>A0ABR1KGK6_9PEZI</name>
<reference evidence="4 5" key="1">
    <citation type="submission" date="2024-04" db="EMBL/GenBank/DDBJ databases">
        <title>Phyllosticta paracitricarpa is synonymous to the EU quarantine fungus P. citricarpa based on phylogenomic analyses.</title>
        <authorList>
            <consortium name="Lawrence Berkeley National Laboratory"/>
            <person name="Van Ingen-Buijs V.A."/>
            <person name="Van Westerhoven A.C."/>
            <person name="Haridas S."/>
            <person name="Skiadas P."/>
            <person name="Martin F."/>
            <person name="Groenewald J.Z."/>
            <person name="Crous P.W."/>
            <person name="Seidl M.F."/>
        </authorList>
    </citation>
    <scope>NUCLEOTIDE SEQUENCE [LARGE SCALE GENOMIC DNA]</scope>
    <source>
        <strain evidence="4 5">CBS 123371</strain>
    </source>
</reference>
<sequence>MVSKLLIAGLLASQAASNPLDLYPRRATCGKNMQVCSPSGATTSHLPSLGPDLSSLYVDLLSTVDGVHFAAKRHANSDDDDDNDDDKDETVAFCCSAATSCLLLSSSTCPGKIPICYDKYTTNFVLPDGTTGTIAAGTLNLPDGSSADLFSGAYTNASTHISGNLYTSSSSSPGGESFSHSNHNAAAAAAADKPNTATLSIPPVYTAAGVGSAIPISALGTLVTSVATSVETLVSQATLPPTTRAAAETDAAGSTVAPATTRSAETVIPTTVLSTHASTVTTEEPAAATGSGAGTGASSASPTPSGFTGAAGSGRAALAGEAKSGVAAVVVLGAAMLLGGVAGVR</sequence>
<keyword evidence="2" id="KW-0472">Membrane</keyword>
<feature type="compositionally biased region" description="Low complexity" evidence="1">
    <location>
        <begin position="281"/>
        <end position="306"/>
    </location>
</feature>
<feature type="transmembrane region" description="Helical" evidence="2">
    <location>
        <begin position="325"/>
        <end position="344"/>
    </location>
</feature>
<proteinExistence type="predicted"/>
<feature type="chain" id="PRO_5046144518" evidence="3">
    <location>
        <begin position="18"/>
        <end position="345"/>
    </location>
</feature>
<keyword evidence="2" id="KW-1133">Transmembrane helix</keyword>
<keyword evidence="2" id="KW-0812">Transmembrane</keyword>